<organism evidence="1">
    <name type="scientific">Anguilla anguilla</name>
    <name type="common">European freshwater eel</name>
    <name type="synonym">Muraena anguilla</name>
    <dbReference type="NCBI Taxonomy" id="7936"/>
    <lineage>
        <taxon>Eukaryota</taxon>
        <taxon>Metazoa</taxon>
        <taxon>Chordata</taxon>
        <taxon>Craniata</taxon>
        <taxon>Vertebrata</taxon>
        <taxon>Euteleostomi</taxon>
        <taxon>Actinopterygii</taxon>
        <taxon>Neopterygii</taxon>
        <taxon>Teleostei</taxon>
        <taxon>Anguilliformes</taxon>
        <taxon>Anguillidae</taxon>
        <taxon>Anguilla</taxon>
    </lineage>
</organism>
<dbReference type="EMBL" id="GBXM01042476">
    <property type="protein sequence ID" value="JAH66101.1"/>
    <property type="molecule type" value="Transcribed_RNA"/>
</dbReference>
<evidence type="ECO:0000313" key="1">
    <source>
        <dbReference type="EMBL" id="JAH66101.1"/>
    </source>
</evidence>
<proteinExistence type="predicted"/>
<sequence>MWALCQRPKKSRLLRWKNRPFPFIFSGQFLRNRCIQFSFFLNNVATVCLLAPKPLMCLHVNFCALYIDKSDYSSLYY</sequence>
<reference evidence="1" key="2">
    <citation type="journal article" date="2015" name="Fish Shellfish Immunol.">
        <title>Early steps in the European eel (Anguilla anguilla)-Vibrio vulnificus interaction in the gills: Role of the RtxA13 toxin.</title>
        <authorList>
            <person name="Callol A."/>
            <person name="Pajuelo D."/>
            <person name="Ebbesson L."/>
            <person name="Teles M."/>
            <person name="MacKenzie S."/>
            <person name="Amaro C."/>
        </authorList>
    </citation>
    <scope>NUCLEOTIDE SEQUENCE</scope>
</reference>
<accession>A0A0E9UK59</accession>
<dbReference type="AlphaFoldDB" id="A0A0E9UK59"/>
<name>A0A0E9UK59_ANGAN</name>
<reference evidence="1" key="1">
    <citation type="submission" date="2014-11" db="EMBL/GenBank/DDBJ databases">
        <authorList>
            <person name="Amaro Gonzalez C."/>
        </authorList>
    </citation>
    <scope>NUCLEOTIDE SEQUENCE</scope>
</reference>
<protein>
    <submittedName>
        <fullName evidence="1">Uncharacterized protein</fullName>
    </submittedName>
</protein>